<feature type="transmembrane region" description="Helical" evidence="7">
    <location>
        <begin position="21"/>
        <end position="43"/>
    </location>
</feature>
<feature type="transmembrane region" description="Helical" evidence="7">
    <location>
        <begin position="368"/>
        <end position="391"/>
    </location>
</feature>
<evidence type="ECO:0000259" key="8">
    <source>
        <dbReference type="Pfam" id="PF02687"/>
    </source>
</evidence>
<evidence type="ECO:0000313" key="11">
    <source>
        <dbReference type="Proteomes" id="UP000567293"/>
    </source>
</evidence>
<comment type="similarity">
    <text evidence="6">Belongs to the ABC-4 integral membrane protein family.</text>
</comment>
<organism evidence="10 11">
    <name type="scientific">Candidatus Acidiferrum panamense</name>
    <dbReference type="NCBI Taxonomy" id="2741543"/>
    <lineage>
        <taxon>Bacteria</taxon>
        <taxon>Pseudomonadati</taxon>
        <taxon>Acidobacteriota</taxon>
        <taxon>Terriglobia</taxon>
        <taxon>Candidatus Acidiferrales</taxon>
        <taxon>Candidatus Acidiferrum</taxon>
    </lineage>
</organism>
<reference evidence="10" key="1">
    <citation type="submission" date="2020-06" db="EMBL/GenBank/DDBJ databases">
        <title>Legume-microbial interactions unlock mineral nutrients during tropical forest succession.</title>
        <authorList>
            <person name="Epihov D.Z."/>
        </authorList>
    </citation>
    <scope>NUCLEOTIDE SEQUENCE [LARGE SCALE GENOMIC DNA]</scope>
    <source>
        <strain evidence="10">Pan2503</strain>
    </source>
</reference>
<comment type="subcellular location">
    <subcellularLocation>
        <location evidence="1">Cell membrane</location>
        <topology evidence="1">Multi-pass membrane protein</topology>
    </subcellularLocation>
</comment>
<keyword evidence="5 7" id="KW-0472">Membrane</keyword>
<evidence type="ECO:0000256" key="2">
    <source>
        <dbReference type="ARBA" id="ARBA00022475"/>
    </source>
</evidence>
<dbReference type="GO" id="GO:0022857">
    <property type="term" value="F:transmembrane transporter activity"/>
    <property type="evidence" value="ECO:0007669"/>
    <property type="project" value="TreeGrafter"/>
</dbReference>
<dbReference type="InterPro" id="IPR050250">
    <property type="entry name" value="Macrolide_Exporter_MacB"/>
</dbReference>
<keyword evidence="11" id="KW-1185">Reference proteome</keyword>
<keyword evidence="4 7" id="KW-1133">Transmembrane helix</keyword>
<keyword evidence="3 7" id="KW-0812">Transmembrane</keyword>
<dbReference type="GO" id="GO:0005886">
    <property type="term" value="C:plasma membrane"/>
    <property type="evidence" value="ECO:0007669"/>
    <property type="project" value="UniProtKB-SubCell"/>
</dbReference>
<feature type="domain" description="MacB-like periplasmic core" evidence="9">
    <location>
        <begin position="22"/>
        <end position="237"/>
    </location>
</feature>
<feature type="transmembrane region" description="Helical" evidence="7">
    <location>
        <begin position="327"/>
        <end position="348"/>
    </location>
</feature>
<evidence type="ECO:0000313" key="10">
    <source>
        <dbReference type="EMBL" id="MBA0089358.1"/>
    </source>
</evidence>
<gene>
    <name evidence="10" type="ORF">HRJ53_30580</name>
</gene>
<feature type="transmembrane region" description="Helical" evidence="7">
    <location>
        <begin position="276"/>
        <end position="300"/>
    </location>
</feature>
<proteinExistence type="inferred from homology"/>
<evidence type="ECO:0000256" key="6">
    <source>
        <dbReference type="ARBA" id="ARBA00038076"/>
    </source>
</evidence>
<dbReference type="Pfam" id="PF02687">
    <property type="entry name" value="FtsX"/>
    <property type="match status" value="1"/>
</dbReference>
<dbReference type="Proteomes" id="UP000567293">
    <property type="component" value="Unassembled WGS sequence"/>
</dbReference>
<evidence type="ECO:0000256" key="7">
    <source>
        <dbReference type="SAM" id="Phobius"/>
    </source>
</evidence>
<dbReference type="PANTHER" id="PTHR30572">
    <property type="entry name" value="MEMBRANE COMPONENT OF TRANSPORTER-RELATED"/>
    <property type="match status" value="1"/>
</dbReference>
<dbReference type="PANTHER" id="PTHR30572:SF4">
    <property type="entry name" value="ABC TRANSPORTER PERMEASE YTRF"/>
    <property type="match status" value="1"/>
</dbReference>
<dbReference type="InterPro" id="IPR003838">
    <property type="entry name" value="ABC3_permease_C"/>
</dbReference>
<protein>
    <submittedName>
        <fullName evidence="10">ABC transporter permease</fullName>
    </submittedName>
</protein>
<dbReference type="InterPro" id="IPR025857">
    <property type="entry name" value="MacB_PCD"/>
</dbReference>
<name>A0A7V8NXJ6_9BACT</name>
<dbReference type="Pfam" id="PF12704">
    <property type="entry name" value="MacB_PCD"/>
    <property type="match status" value="1"/>
</dbReference>
<evidence type="ECO:0000256" key="1">
    <source>
        <dbReference type="ARBA" id="ARBA00004651"/>
    </source>
</evidence>
<dbReference type="AlphaFoldDB" id="A0A7V8NXJ6"/>
<evidence type="ECO:0000256" key="4">
    <source>
        <dbReference type="ARBA" id="ARBA00022989"/>
    </source>
</evidence>
<keyword evidence="2" id="KW-1003">Cell membrane</keyword>
<evidence type="ECO:0000256" key="3">
    <source>
        <dbReference type="ARBA" id="ARBA00022692"/>
    </source>
</evidence>
<feature type="non-terminal residue" evidence="10">
    <location>
        <position position="392"/>
    </location>
</feature>
<feature type="domain" description="ABC3 transporter permease C-terminal" evidence="8">
    <location>
        <begin position="283"/>
        <end position="392"/>
    </location>
</feature>
<evidence type="ECO:0000256" key="5">
    <source>
        <dbReference type="ARBA" id="ARBA00023136"/>
    </source>
</evidence>
<accession>A0A7V8NXJ6</accession>
<sequence length="392" mass="42250">MQTLLHDLRHGLRVLAKSPSFTIVAVLTLALGIGANSAIFSVVNGVLLRPLAYKDSASLFNIWGKFEKDGIPQNWISEPEYWDLLQHNESFSHIAAFSLGGRANLTRADGPPVQVSEASAAAELLPMLGITPILGRTFAPDEDQPGHSHYALLSYSLWLSQFAADRNIVSKSVQLDGVPYLIVGVLPKQCSLGGKPDLWVPLGLDRVKPGDRGSHYLHVVARLKPGVDSVQASSALIRLAADLRRTYPDMYGPEAANFDLYMRPTKDQLVGRLRSALLVLLGAVAFVLLIACANVGNLLLVRASAREKELAIRAALGAGRARLTRQLLTESLLLALGGGLLGLVLAYWGLDGLRAIVPANTPRIDEVYLDPAVLAFTFVISLLTGVFFGLVP</sequence>
<dbReference type="EMBL" id="JACDQQ010002953">
    <property type="protein sequence ID" value="MBA0089358.1"/>
    <property type="molecule type" value="Genomic_DNA"/>
</dbReference>
<comment type="caution">
    <text evidence="10">The sequence shown here is derived from an EMBL/GenBank/DDBJ whole genome shotgun (WGS) entry which is preliminary data.</text>
</comment>
<evidence type="ECO:0000259" key="9">
    <source>
        <dbReference type="Pfam" id="PF12704"/>
    </source>
</evidence>